<dbReference type="PANTHER" id="PTHR46769:SF2">
    <property type="entry name" value="FIBROCYSTIN-L ISOFORM 2 PRECURSOR-RELATED"/>
    <property type="match status" value="1"/>
</dbReference>
<dbReference type="Gene3D" id="3.40.50.410">
    <property type="entry name" value="von Willebrand factor, type A domain"/>
    <property type="match status" value="1"/>
</dbReference>
<dbReference type="Pfam" id="PF00092">
    <property type="entry name" value="VWA"/>
    <property type="match status" value="1"/>
</dbReference>
<dbReference type="Proteomes" id="UP000609346">
    <property type="component" value="Unassembled WGS sequence"/>
</dbReference>
<dbReference type="SMART" id="SM00429">
    <property type="entry name" value="IPT"/>
    <property type="match status" value="7"/>
</dbReference>
<dbReference type="CDD" id="cd00603">
    <property type="entry name" value="IPT_PCSR"/>
    <property type="match status" value="1"/>
</dbReference>
<keyword evidence="1 2" id="KW-0732">Signal</keyword>
<dbReference type="Pfam" id="PF01833">
    <property type="entry name" value="TIG"/>
    <property type="match status" value="7"/>
</dbReference>
<dbReference type="InterPro" id="IPR002035">
    <property type="entry name" value="VWF_A"/>
</dbReference>
<evidence type="ECO:0000259" key="3">
    <source>
        <dbReference type="PROSITE" id="PS50234"/>
    </source>
</evidence>
<proteinExistence type="predicted"/>
<sequence>MVKARQGIMLLFAMWIAISGLFLQPQQTNAATTDYVTVTKSANPSAITTLDEVDVQLSITGTPPVNVTVPNDVVLVIDKSGSMAPSYNNGEDKMKNAKEAAKGFVDLMDLSVHRVAVVDFSSTNMIGSLDFTTDKQQAKNYIDTISANGSTATGDAIDVARGLLANHRPEAQPVIVIMTDGDATQPSTDPYQYAKDKAMQAKAEGIIFYTIALLKSTDNPDTSGPNILLKDMATTANHHHFVLGSTGLSEIYAAIVKEIGLASAYDVKVTDIVSNDFEIVPGSYDNNIPKPVVNGNTLTWTFNELKNSTLNFTYKIRPVSKTKTGKLPISLTTSNISYKDYAGATRTKAIPVVSVDVKLPAPIVTSVTEPSGPPAGGQTVTIKGKNFVQGATVTFGSTLAKNVVVVSDSEITVTAPAGAQGTVDVAVRNPDGQNAKGSYQYIIDPIVTAITPPNGPLAGSNIVTIDGNYFMKGVTVLFGDKAGSVSVFSVAQLKVVVPVGAQAGPVDVKITNPDGTSVTVSGGYTYDAAPSTDPEITSVSPNSGLVTGGNTIYINGKNFKSGMKAVVGGKDAATVYVTNAQLRLTVPAADQPGTVDVAVRDLDGKLFVKEQSYTYNPIVYPTPTVTSIAPVSGPLAGGNTVYIYGTNFVNGVSKVFIGSKEVTAVYVNSTTLRFTMPAGDAAGKVDVKVANTDQEAVLPQAYEYIAPVISQVKITDISPNTSTVSGGIIAYINGENFMSGATVTLGGTNASTAYVNATQLRITVPAATAPGLVDLTVTNKDGGTATLTGGFEYTPVLPQITGVSPGNASRAGGALIYVNGTNFNTSAIVSINGVNATTAYVSTQQLRVTVPASSTVGTVPLVVTLSNGQTASTTFVYDDLPTTPPPTLTSLTPTSAKVGATIYIYGKDFKNKPKVFFGSVEATSVTYVNTTTVRVVVPAGNTGTVEVKVVNPDTQESNTLTFTYN</sequence>
<dbReference type="PANTHER" id="PTHR46769">
    <property type="entry name" value="POLYCYSTIC KIDNEY AND HEPATIC DISEASE 1 (AUTOSOMAL RECESSIVE)-LIKE 1"/>
    <property type="match status" value="1"/>
</dbReference>
<evidence type="ECO:0000313" key="4">
    <source>
        <dbReference type="EMBL" id="MBD3920830.1"/>
    </source>
</evidence>
<dbReference type="InterPro" id="IPR036465">
    <property type="entry name" value="vWFA_dom_sf"/>
</dbReference>
<dbReference type="CDD" id="cd00198">
    <property type="entry name" value="vWFA"/>
    <property type="match status" value="1"/>
</dbReference>
<gene>
    <name evidence="4" type="ORF">H8B09_18835</name>
</gene>
<dbReference type="Gene3D" id="2.60.40.10">
    <property type="entry name" value="Immunoglobulins"/>
    <property type="match status" value="7"/>
</dbReference>
<dbReference type="EMBL" id="JACXZA010000004">
    <property type="protein sequence ID" value="MBD3920830.1"/>
    <property type="molecule type" value="Genomic_DNA"/>
</dbReference>
<feature type="domain" description="VWFA" evidence="3">
    <location>
        <begin position="72"/>
        <end position="259"/>
    </location>
</feature>
<keyword evidence="5" id="KW-1185">Reference proteome</keyword>
<dbReference type="SUPFAM" id="SSF53300">
    <property type="entry name" value="vWA-like"/>
    <property type="match status" value="1"/>
</dbReference>
<dbReference type="PROSITE" id="PS50234">
    <property type="entry name" value="VWFA"/>
    <property type="match status" value="1"/>
</dbReference>
<name>A0ABR8MZ26_9BACL</name>
<dbReference type="CDD" id="cd00102">
    <property type="entry name" value="IPT"/>
    <property type="match status" value="4"/>
</dbReference>
<feature type="chain" id="PRO_5045754400" evidence="2">
    <location>
        <begin position="31"/>
        <end position="965"/>
    </location>
</feature>
<feature type="signal peptide" evidence="2">
    <location>
        <begin position="1"/>
        <end position="30"/>
    </location>
</feature>
<dbReference type="InterPro" id="IPR013783">
    <property type="entry name" value="Ig-like_fold"/>
</dbReference>
<dbReference type="InterPro" id="IPR014756">
    <property type="entry name" value="Ig_E-set"/>
</dbReference>
<evidence type="ECO:0000256" key="2">
    <source>
        <dbReference type="SAM" id="SignalP"/>
    </source>
</evidence>
<accession>A0ABR8MZ26</accession>
<evidence type="ECO:0000256" key="1">
    <source>
        <dbReference type="ARBA" id="ARBA00022729"/>
    </source>
</evidence>
<dbReference type="RefSeq" id="WP_191205094.1">
    <property type="nucleotide sequence ID" value="NZ_JACXZA010000004.1"/>
</dbReference>
<dbReference type="InterPro" id="IPR002909">
    <property type="entry name" value="IPT_dom"/>
</dbReference>
<dbReference type="InterPro" id="IPR052387">
    <property type="entry name" value="Fibrocystin"/>
</dbReference>
<evidence type="ECO:0000313" key="5">
    <source>
        <dbReference type="Proteomes" id="UP000609346"/>
    </source>
</evidence>
<dbReference type="SMART" id="SM00327">
    <property type="entry name" value="VWA"/>
    <property type="match status" value="1"/>
</dbReference>
<comment type="caution">
    <text evidence="4">The sequence shown here is derived from an EMBL/GenBank/DDBJ whole genome shotgun (WGS) entry which is preliminary data.</text>
</comment>
<reference evidence="4 5" key="1">
    <citation type="submission" date="2020-09" db="EMBL/GenBank/DDBJ databases">
        <title>Paenibacillus sp. strain PR3 16S rRNA gene Genome sequencing and assembly.</title>
        <authorList>
            <person name="Kim J."/>
        </authorList>
    </citation>
    <scope>NUCLEOTIDE SEQUENCE [LARGE SCALE GENOMIC DNA]</scope>
    <source>
        <strain evidence="4 5">PR3</strain>
    </source>
</reference>
<organism evidence="4 5">
    <name type="scientific">Paenibacillus terricola</name>
    <dbReference type="NCBI Taxonomy" id="2763503"/>
    <lineage>
        <taxon>Bacteria</taxon>
        <taxon>Bacillati</taxon>
        <taxon>Bacillota</taxon>
        <taxon>Bacilli</taxon>
        <taxon>Bacillales</taxon>
        <taxon>Paenibacillaceae</taxon>
        <taxon>Paenibacillus</taxon>
    </lineage>
</organism>
<protein>
    <submittedName>
        <fullName evidence="4">IPT/TIG domain-containing protein</fullName>
    </submittedName>
</protein>
<dbReference type="SUPFAM" id="SSF81296">
    <property type="entry name" value="E set domains"/>
    <property type="match status" value="7"/>
</dbReference>